<keyword evidence="1" id="KW-0812">Transmembrane</keyword>
<keyword evidence="1" id="KW-1133">Transmembrane helix</keyword>
<reference evidence="2 3" key="1">
    <citation type="journal article" date="2019" name="Nat. Plants">
        <title>Stout camphor tree genome fills gaps in understanding of flowering plant genome evolution.</title>
        <authorList>
            <person name="Chaw S.M."/>
            <person name="Liu Y.C."/>
            <person name="Wu Y.W."/>
            <person name="Wang H.Y."/>
            <person name="Lin C.I."/>
            <person name="Wu C.S."/>
            <person name="Ke H.M."/>
            <person name="Chang L.Y."/>
            <person name="Hsu C.Y."/>
            <person name="Yang H.T."/>
            <person name="Sudianto E."/>
            <person name="Hsu M.H."/>
            <person name="Wu K.P."/>
            <person name="Wang L.N."/>
            <person name="Leebens-Mack J.H."/>
            <person name="Tsai I.J."/>
        </authorList>
    </citation>
    <scope>NUCLEOTIDE SEQUENCE [LARGE SCALE GENOMIC DNA]</scope>
    <source>
        <strain evidence="3">cv. Chaw 1501</strain>
        <tissue evidence="2">Young leaves</tissue>
    </source>
</reference>
<protein>
    <submittedName>
        <fullName evidence="2">Uncharacterized protein</fullName>
    </submittedName>
</protein>
<feature type="transmembrane region" description="Helical" evidence="1">
    <location>
        <begin position="104"/>
        <end position="125"/>
    </location>
</feature>
<dbReference type="AlphaFoldDB" id="A0A443NB72"/>
<feature type="transmembrane region" description="Helical" evidence="1">
    <location>
        <begin position="44"/>
        <end position="60"/>
    </location>
</feature>
<keyword evidence="1" id="KW-0472">Membrane</keyword>
<evidence type="ECO:0000313" key="2">
    <source>
        <dbReference type="EMBL" id="RWR75782.1"/>
    </source>
</evidence>
<dbReference type="OrthoDB" id="1916950at2759"/>
<organism evidence="2 3">
    <name type="scientific">Cinnamomum micranthum f. kanehirae</name>
    <dbReference type="NCBI Taxonomy" id="337451"/>
    <lineage>
        <taxon>Eukaryota</taxon>
        <taxon>Viridiplantae</taxon>
        <taxon>Streptophyta</taxon>
        <taxon>Embryophyta</taxon>
        <taxon>Tracheophyta</taxon>
        <taxon>Spermatophyta</taxon>
        <taxon>Magnoliopsida</taxon>
        <taxon>Magnoliidae</taxon>
        <taxon>Laurales</taxon>
        <taxon>Lauraceae</taxon>
        <taxon>Cinnamomum</taxon>
    </lineage>
</organism>
<proteinExistence type="predicted"/>
<dbReference type="Proteomes" id="UP000283530">
    <property type="component" value="Unassembled WGS sequence"/>
</dbReference>
<comment type="caution">
    <text evidence="2">The sequence shown here is derived from an EMBL/GenBank/DDBJ whole genome shotgun (WGS) entry which is preliminary data.</text>
</comment>
<gene>
    <name evidence="2" type="ORF">CKAN_00418200</name>
</gene>
<sequence length="238" mass="26100">MHCSLSTIRSLLRDYDKIQFFAVLLIYIQIGCALIGSLGAFYNGVLLINLVVALFALIAIESNSQSLGRTYAVLLGCGILLDVLWFILFSHATWNISSEKYGPLLIFSVRLALSMQIIGFVVRLLSSLLWIQMYRLGASTVESTIYRYADFDLRNSLLSPSSQVPARQNSGSEDILGGSIYDPACYSSIFEDVKDDRYAYGVDNQIIGDDGKSTSAPGTSPLKLCNNISSPVINGRAQ</sequence>
<feature type="transmembrane region" description="Helical" evidence="1">
    <location>
        <begin position="72"/>
        <end position="92"/>
    </location>
</feature>
<feature type="transmembrane region" description="Helical" evidence="1">
    <location>
        <begin position="20"/>
        <end position="38"/>
    </location>
</feature>
<evidence type="ECO:0000256" key="1">
    <source>
        <dbReference type="SAM" id="Phobius"/>
    </source>
</evidence>
<dbReference type="EMBL" id="QPKB01000002">
    <property type="protein sequence ID" value="RWR75782.1"/>
    <property type="molecule type" value="Genomic_DNA"/>
</dbReference>
<keyword evidence="3" id="KW-1185">Reference proteome</keyword>
<accession>A0A443NB72</accession>
<dbReference type="PANTHER" id="PTHR35471">
    <property type="entry name" value="OS07G0223700 PROTEIN"/>
    <property type="match status" value="1"/>
</dbReference>
<name>A0A443NB72_9MAGN</name>
<dbReference type="STRING" id="337451.A0A443NB72"/>
<evidence type="ECO:0000313" key="3">
    <source>
        <dbReference type="Proteomes" id="UP000283530"/>
    </source>
</evidence>
<dbReference type="PANTHER" id="PTHR35471:SF1">
    <property type="entry name" value="OS07G0223700 PROTEIN"/>
    <property type="match status" value="1"/>
</dbReference>